<name>A0A1X7USL9_AMPQE</name>
<dbReference type="AlphaFoldDB" id="A0A1X7USL9"/>
<dbReference type="InParanoid" id="A0A1X7USL9"/>
<sequence>MKWASITVVPVWTDATSPDSCTDPSAVNVFILLILSLVINNTNGGTEAAAAAAGSGFEQVADQIINLETNLAKVCTHGGSLYVGLRLVFQDGDGFYDF</sequence>
<accession>A0A1X7USL9</accession>
<organism evidence="1">
    <name type="scientific">Amphimedon queenslandica</name>
    <name type="common">Sponge</name>
    <dbReference type="NCBI Taxonomy" id="400682"/>
    <lineage>
        <taxon>Eukaryota</taxon>
        <taxon>Metazoa</taxon>
        <taxon>Porifera</taxon>
        <taxon>Demospongiae</taxon>
        <taxon>Heteroscleromorpha</taxon>
        <taxon>Haplosclerida</taxon>
        <taxon>Niphatidae</taxon>
        <taxon>Amphimedon</taxon>
    </lineage>
</organism>
<reference evidence="1" key="1">
    <citation type="submission" date="2017-05" db="UniProtKB">
        <authorList>
            <consortium name="EnsemblMetazoa"/>
        </authorList>
    </citation>
    <scope>IDENTIFICATION</scope>
</reference>
<protein>
    <submittedName>
        <fullName evidence="1">Uncharacterized protein</fullName>
    </submittedName>
</protein>
<evidence type="ECO:0000313" key="1">
    <source>
        <dbReference type="EnsemblMetazoa" id="Aqu2.1.30990_001"/>
    </source>
</evidence>
<dbReference type="EnsemblMetazoa" id="Aqu2.1.30990_001">
    <property type="protein sequence ID" value="Aqu2.1.30990_001"/>
    <property type="gene ID" value="Aqu2.1.30990"/>
</dbReference>
<proteinExistence type="predicted"/>